<name>A0ABP0SE62_9DINO</name>
<sequence>MPGEEALAIHGPTDREFGMLKSLKNGDYEFLGSGRCIRFQSSSGRLNVVDEDTRLMALCESEKGTRQIRPDAGRETAQIVLLVVVCRTIWTFEDYLLLQLTTCLTGCDTMTSTFKVLEMLSS</sequence>
<keyword evidence="2" id="KW-1185">Reference proteome</keyword>
<proteinExistence type="predicted"/>
<dbReference type="Proteomes" id="UP001642484">
    <property type="component" value="Unassembled WGS sequence"/>
</dbReference>
<dbReference type="EMBL" id="CAXAMN010027428">
    <property type="protein sequence ID" value="CAK9110665.1"/>
    <property type="molecule type" value="Genomic_DNA"/>
</dbReference>
<accession>A0ABP0SE62</accession>
<evidence type="ECO:0000313" key="1">
    <source>
        <dbReference type="EMBL" id="CAK9110665.1"/>
    </source>
</evidence>
<protein>
    <submittedName>
        <fullName evidence="1">Uncharacterized protein</fullName>
    </submittedName>
</protein>
<organism evidence="1 2">
    <name type="scientific">Durusdinium trenchii</name>
    <dbReference type="NCBI Taxonomy" id="1381693"/>
    <lineage>
        <taxon>Eukaryota</taxon>
        <taxon>Sar</taxon>
        <taxon>Alveolata</taxon>
        <taxon>Dinophyceae</taxon>
        <taxon>Suessiales</taxon>
        <taxon>Symbiodiniaceae</taxon>
        <taxon>Durusdinium</taxon>
    </lineage>
</organism>
<evidence type="ECO:0000313" key="2">
    <source>
        <dbReference type="Proteomes" id="UP001642484"/>
    </source>
</evidence>
<comment type="caution">
    <text evidence="1">The sequence shown here is derived from an EMBL/GenBank/DDBJ whole genome shotgun (WGS) entry which is preliminary data.</text>
</comment>
<gene>
    <name evidence="1" type="ORF">CCMP2556_LOCUS51423</name>
</gene>
<reference evidence="1 2" key="1">
    <citation type="submission" date="2024-02" db="EMBL/GenBank/DDBJ databases">
        <authorList>
            <person name="Chen Y."/>
            <person name="Shah S."/>
            <person name="Dougan E. K."/>
            <person name="Thang M."/>
            <person name="Chan C."/>
        </authorList>
    </citation>
    <scope>NUCLEOTIDE SEQUENCE [LARGE SCALE GENOMIC DNA]</scope>
</reference>